<dbReference type="EMBL" id="BK032798">
    <property type="protein sequence ID" value="DAF60892.1"/>
    <property type="molecule type" value="Genomic_DNA"/>
</dbReference>
<protein>
    <submittedName>
        <fullName evidence="1">Uncharacterized protein</fullName>
    </submittedName>
</protein>
<proteinExistence type="predicted"/>
<evidence type="ECO:0000313" key="1">
    <source>
        <dbReference type="EMBL" id="DAF60892.1"/>
    </source>
</evidence>
<organism evidence="1">
    <name type="scientific">Siphoviridae sp. ctVDC13</name>
    <dbReference type="NCBI Taxonomy" id="2827880"/>
    <lineage>
        <taxon>Viruses</taxon>
        <taxon>Duplodnaviria</taxon>
        <taxon>Heunggongvirae</taxon>
        <taxon>Uroviricota</taxon>
        <taxon>Caudoviricetes</taxon>
    </lineage>
</organism>
<sequence length="31" mass="3592">MRGLLIHSYPPLLNLLHYLNKEKCIICVLSP</sequence>
<name>A0A8S5TC52_9CAUD</name>
<reference evidence="1" key="1">
    <citation type="journal article" date="2021" name="Proc. Natl. Acad. Sci. U.S.A.">
        <title>A Catalog of Tens of Thousands of Viruses from Human Metagenomes Reveals Hidden Associations with Chronic Diseases.</title>
        <authorList>
            <person name="Tisza M.J."/>
            <person name="Buck C.B."/>
        </authorList>
    </citation>
    <scope>NUCLEOTIDE SEQUENCE</scope>
    <source>
        <strain evidence="1">CtVDC13</strain>
    </source>
</reference>
<accession>A0A8S5TC52</accession>